<organism evidence="4 5">
    <name type="scientific">Dactylonectria estremocensis</name>
    <dbReference type="NCBI Taxonomy" id="1079267"/>
    <lineage>
        <taxon>Eukaryota</taxon>
        <taxon>Fungi</taxon>
        <taxon>Dikarya</taxon>
        <taxon>Ascomycota</taxon>
        <taxon>Pezizomycotina</taxon>
        <taxon>Sordariomycetes</taxon>
        <taxon>Hypocreomycetidae</taxon>
        <taxon>Hypocreales</taxon>
        <taxon>Nectriaceae</taxon>
        <taxon>Dactylonectria</taxon>
    </lineage>
</organism>
<feature type="region of interest" description="Disordered" evidence="1">
    <location>
        <begin position="136"/>
        <end position="195"/>
    </location>
</feature>
<accession>A0A9P9EBW6</accession>
<dbReference type="OrthoDB" id="3561078at2759"/>
<keyword evidence="2" id="KW-0732">Signal</keyword>
<evidence type="ECO:0000259" key="3">
    <source>
        <dbReference type="Pfam" id="PF24870"/>
    </source>
</evidence>
<protein>
    <recommendedName>
        <fullName evidence="3">DUF7735 domain-containing protein</fullName>
    </recommendedName>
</protein>
<comment type="caution">
    <text evidence="4">The sequence shown here is derived from an EMBL/GenBank/DDBJ whole genome shotgun (WGS) entry which is preliminary data.</text>
</comment>
<gene>
    <name evidence="4" type="ORF">B0J13DRAFT_84957</name>
</gene>
<sequence>MQSKILVSSLMVSAVTATSGFMAAYPHVKREIEARATSAYTYMTAVPTTGIYSPECQTAVLDLYDDVPMPPSDIVSDLLENPQTDPCDFTTPASLSDEYASYTSEVSSWFEEHKDEFSSAIKDCPALTEYTSGFACPTGSSSSNSDDNSDSSDSSDSGSSGSSGSGSSDATATDGSNDASETTSSNDSKTTGAASRLTGMGYAAVAVAGAVVAML</sequence>
<proteinExistence type="predicted"/>
<evidence type="ECO:0000313" key="5">
    <source>
        <dbReference type="Proteomes" id="UP000717696"/>
    </source>
</evidence>
<feature type="compositionally biased region" description="Low complexity" evidence="1">
    <location>
        <begin position="139"/>
        <end position="176"/>
    </location>
</feature>
<name>A0A9P9EBW6_9HYPO</name>
<feature type="compositionally biased region" description="Polar residues" evidence="1">
    <location>
        <begin position="177"/>
        <end position="193"/>
    </location>
</feature>
<feature type="domain" description="DUF7735" evidence="3">
    <location>
        <begin position="83"/>
        <end position="126"/>
    </location>
</feature>
<dbReference type="Pfam" id="PF24870">
    <property type="entry name" value="DUF7735"/>
    <property type="match status" value="1"/>
</dbReference>
<dbReference type="Proteomes" id="UP000717696">
    <property type="component" value="Unassembled WGS sequence"/>
</dbReference>
<dbReference type="EMBL" id="JAGMUU010000017">
    <property type="protein sequence ID" value="KAH7134587.1"/>
    <property type="molecule type" value="Genomic_DNA"/>
</dbReference>
<evidence type="ECO:0000256" key="1">
    <source>
        <dbReference type="SAM" id="MobiDB-lite"/>
    </source>
</evidence>
<evidence type="ECO:0000313" key="4">
    <source>
        <dbReference type="EMBL" id="KAH7134587.1"/>
    </source>
</evidence>
<reference evidence="4" key="1">
    <citation type="journal article" date="2021" name="Nat. Commun.">
        <title>Genetic determinants of endophytism in the Arabidopsis root mycobiome.</title>
        <authorList>
            <person name="Mesny F."/>
            <person name="Miyauchi S."/>
            <person name="Thiergart T."/>
            <person name="Pickel B."/>
            <person name="Atanasova L."/>
            <person name="Karlsson M."/>
            <person name="Huettel B."/>
            <person name="Barry K.W."/>
            <person name="Haridas S."/>
            <person name="Chen C."/>
            <person name="Bauer D."/>
            <person name="Andreopoulos W."/>
            <person name="Pangilinan J."/>
            <person name="LaButti K."/>
            <person name="Riley R."/>
            <person name="Lipzen A."/>
            <person name="Clum A."/>
            <person name="Drula E."/>
            <person name="Henrissat B."/>
            <person name="Kohler A."/>
            <person name="Grigoriev I.V."/>
            <person name="Martin F.M."/>
            <person name="Hacquard S."/>
        </authorList>
    </citation>
    <scope>NUCLEOTIDE SEQUENCE</scope>
    <source>
        <strain evidence="4">MPI-CAGE-AT-0021</strain>
    </source>
</reference>
<dbReference type="AlphaFoldDB" id="A0A9P9EBW6"/>
<feature type="chain" id="PRO_5040149032" description="DUF7735 domain-containing protein" evidence="2">
    <location>
        <begin position="18"/>
        <end position="215"/>
    </location>
</feature>
<keyword evidence="5" id="KW-1185">Reference proteome</keyword>
<evidence type="ECO:0000256" key="2">
    <source>
        <dbReference type="SAM" id="SignalP"/>
    </source>
</evidence>
<dbReference type="InterPro" id="IPR056637">
    <property type="entry name" value="DUF7735"/>
</dbReference>
<feature type="signal peptide" evidence="2">
    <location>
        <begin position="1"/>
        <end position="17"/>
    </location>
</feature>